<feature type="domain" description="CBM20" evidence="2">
    <location>
        <begin position="100"/>
        <end position="202"/>
    </location>
</feature>
<dbReference type="AlphaFoldDB" id="A0A8X7ZPK6"/>
<dbReference type="InterPro" id="IPR002044">
    <property type="entry name" value="CBM20"/>
</dbReference>
<dbReference type="FunFam" id="2.60.40.10:FF:000552">
    <property type="entry name" value="Related to glucoamylase"/>
    <property type="match status" value="1"/>
</dbReference>
<dbReference type="PROSITE" id="PS51166">
    <property type="entry name" value="CBM20"/>
    <property type="match status" value="1"/>
</dbReference>
<dbReference type="CDD" id="cd05467">
    <property type="entry name" value="CBM20"/>
    <property type="match status" value="1"/>
</dbReference>
<accession>A0A8X7ZPK6</accession>
<evidence type="ECO:0000259" key="2">
    <source>
        <dbReference type="PROSITE" id="PS51166"/>
    </source>
</evidence>
<dbReference type="EMBL" id="JAAWWB010000011">
    <property type="protein sequence ID" value="KAG6771662.1"/>
    <property type="molecule type" value="Genomic_DNA"/>
</dbReference>
<dbReference type="SMART" id="SM01065">
    <property type="entry name" value="CBM_2"/>
    <property type="match status" value="1"/>
</dbReference>
<name>A0A8X7ZPK6_POPTO</name>
<feature type="compositionally biased region" description="Basic and acidic residues" evidence="1">
    <location>
        <begin position="453"/>
        <end position="465"/>
    </location>
</feature>
<dbReference type="OrthoDB" id="550577at2759"/>
<dbReference type="PANTHER" id="PTHR15048:SF0">
    <property type="entry name" value="STARCH-BINDING DOMAIN-CONTAINING PROTEIN 1"/>
    <property type="match status" value="1"/>
</dbReference>
<feature type="compositionally biased region" description="Basic and acidic residues" evidence="1">
    <location>
        <begin position="419"/>
        <end position="446"/>
    </location>
</feature>
<dbReference type="PANTHER" id="PTHR15048">
    <property type="entry name" value="STARCH-BINDING DOMAIN-CONTAINING PROTEIN 1"/>
    <property type="match status" value="1"/>
</dbReference>
<dbReference type="Proteomes" id="UP000886885">
    <property type="component" value="Chromosome 6A"/>
</dbReference>
<protein>
    <recommendedName>
        <fullName evidence="2">CBM20 domain-containing protein</fullName>
    </recommendedName>
</protein>
<comment type="caution">
    <text evidence="3">The sequence shown here is derived from an EMBL/GenBank/DDBJ whole genome shotgun (WGS) entry which is preliminary data.</text>
</comment>
<gene>
    <name evidence="3" type="ORF">POTOM_023044</name>
</gene>
<proteinExistence type="predicted"/>
<evidence type="ECO:0000256" key="1">
    <source>
        <dbReference type="SAM" id="MobiDB-lite"/>
    </source>
</evidence>
<evidence type="ECO:0000313" key="3">
    <source>
        <dbReference type="EMBL" id="KAG6771662.1"/>
    </source>
</evidence>
<organism evidence="3 4">
    <name type="scientific">Populus tomentosa</name>
    <name type="common">Chinese white poplar</name>
    <dbReference type="NCBI Taxonomy" id="118781"/>
    <lineage>
        <taxon>Eukaryota</taxon>
        <taxon>Viridiplantae</taxon>
        <taxon>Streptophyta</taxon>
        <taxon>Embryophyta</taxon>
        <taxon>Tracheophyta</taxon>
        <taxon>Spermatophyta</taxon>
        <taxon>Magnoliopsida</taxon>
        <taxon>eudicotyledons</taxon>
        <taxon>Gunneridae</taxon>
        <taxon>Pentapetalae</taxon>
        <taxon>rosids</taxon>
        <taxon>fabids</taxon>
        <taxon>Malpighiales</taxon>
        <taxon>Salicaceae</taxon>
        <taxon>Saliceae</taxon>
        <taxon>Populus</taxon>
    </lineage>
</organism>
<reference evidence="3" key="1">
    <citation type="journal article" date="2020" name="bioRxiv">
        <title>Hybrid origin of Populus tomentosa Carr. identified through genome sequencing and phylogenomic analysis.</title>
        <authorList>
            <person name="An X."/>
            <person name="Gao K."/>
            <person name="Chen Z."/>
            <person name="Li J."/>
            <person name="Yang X."/>
            <person name="Yang X."/>
            <person name="Zhou J."/>
            <person name="Guo T."/>
            <person name="Zhao T."/>
            <person name="Huang S."/>
            <person name="Miao D."/>
            <person name="Khan W.U."/>
            <person name="Rao P."/>
            <person name="Ye M."/>
            <person name="Lei B."/>
            <person name="Liao W."/>
            <person name="Wang J."/>
            <person name="Ji L."/>
            <person name="Li Y."/>
            <person name="Guo B."/>
            <person name="Mustafa N.S."/>
            <person name="Li S."/>
            <person name="Yun Q."/>
            <person name="Keller S.R."/>
            <person name="Mao J."/>
            <person name="Zhang R."/>
            <person name="Strauss S.H."/>
        </authorList>
    </citation>
    <scope>NUCLEOTIDE SEQUENCE</scope>
    <source>
        <strain evidence="3">GM15</strain>
        <tissue evidence="3">Leaf</tissue>
    </source>
</reference>
<dbReference type="GO" id="GO:2001070">
    <property type="term" value="F:starch binding"/>
    <property type="evidence" value="ECO:0007669"/>
    <property type="project" value="InterPro"/>
</dbReference>
<evidence type="ECO:0000313" key="4">
    <source>
        <dbReference type="Proteomes" id="UP000886885"/>
    </source>
</evidence>
<feature type="region of interest" description="Disordered" evidence="1">
    <location>
        <begin position="413"/>
        <end position="465"/>
    </location>
</feature>
<sequence>METLASSFSKITLHKNGDRPFFSSRKLRHEISIFPSKKLVHNVGFLHCLCVKHKPICTIRVSSSPSPESQACALFFSFSLALFVVDDVDLETGDDQNQETNESKTVRVKFQLQKECSFGEQFTIVGGDPLLGLWDPGSVIPLNWSDEHLWTVELDLPVGKSFQFKFILKGIGGGICWQPGPDRVLQTRETDNTIVVREDWEDAALQKVTEEEPSANGTEEPSVNPEMLIVTENLTHQKEELVSDASNGGVTMNVSSNPEKKPTPVTCEKRIVADNISPMQEKSLAIVVDNIGYSEGASAVNEVLVEKRTKSNKSTVIREDVVRNDDAPTAINSSKSDVGGSVVTHEADPVLVPDLSAVSVLPSEAAIDNEGERSRAFHASVGVNEVENHNFLQLDEKHEIGDRPLREETVNGFIGGEQHGNEVKHKPQAEEEKRDTDDDNPHREETVNGFNDEEQHGYERVYKPLAQEEKKQELVRNSIVQNDLHWIQKLLTNLGFL</sequence>
<dbReference type="Pfam" id="PF00686">
    <property type="entry name" value="CBM_20"/>
    <property type="match status" value="1"/>
</dbReference>
<dbReference type="GO" id="GO:0016020">
    <property type="term" value="C:membrane"/>
    <property type="evidence" value="ECO:0007669"/>
    <property type="project" value="TreeGrafter"/>
</dbReference>
<keyword evidence="4" id="KW-1185">Reference proteome</keyword>